<gene>
    <name evidence="2" type="ORF">GMARGA_LOCUS23543</name>
</gene>
<evidence type="ECO:0000313" key="3">
    <source>
        <dbReference type="Proteomes" id="UP000789901"/>
    </source>
</evidence>
<evidence type="ECO:0000256" key="1">
    <source>
        <dbReference type="SAM" id="MobiDB-lite"/>
    </source>
</evidence>
<evidence type="ECO:0000313" key="2">
    <source>
        <dbReference type="EMBL" id="CAG8802967.1"/>
    </source>
</evidence>
<reference evidence="2 3" key="1">
    <citation type="submission" date="2021-06" db="EMBL/GenBank/DDBJ databases">
        <authorList>
            <person name="Kallberg Y."/>
            <person name="Tangrot J."/>
            <person name="Rosling A."/>
        </authorList>
    </citation>
    <scope>NUCLEOTIDE SEQUENCE [LARGE SCALE GENOMIC DNA]</scope>
    <source>
        <strain evidence="2 3">120-4 pot B 10/14</strain>
    </source>
</reference>
<feature type="region of interest" description="Disordered" evidence="1">
    <location>
        <begin position="1"/>
        <end position="28"/>
    </location>
</feature>
<comment type="caution">
    <text evidence="2">The sequence shown here is derived from an EMBL/GenBank/DDBJ whole genome shotgun (WGS) entry which is preliminary data.</text>
</comment>
<dbReference type="EMBL" id="CAJVQB010023931">
    <property type="protein sequence ID" value="CAG8802967.1"/>
    <property type="molecule type" value="Genomic_DNA"/>
</dbReference>
<proteinExistence type="predicted"/>
<sequence>KTSKIGNTYDTSDTGNTGETSETSKTGNTDDIEIVYHCFQMAEDTCIGTCN</sequence>
<protein>
    <submittedName>
        <fullName evidence="2">46166_t:CDS:1</fullName>
    </submittedName>
</protein>
<accession>A0ABN7VW31</accession>
<dbReference type="Proteomes" id="UP000789901">
    <property type="component" value="Unassembled WGS sequence"/>
</dbReference>
<keyword evidence="3" id="KW-1185">Reference proteome</keyword>
<feature type="non-terminal residue" evidence="2">
    <location>
        <position position="1"/>
    </location>
</feature>
<organism evidence="2 3">
    <name type="scientific">Gigaspora margarita</name>
    <dbReference type="NCBI Taxonomy" id="4874"/>
    <lineage>
        <taxon>Eukaryota</taxon>
        <taxon>Fungi</taxon>
        <taxon>Fungi incertae sedis</taxon>
        <taxon>Mucoromycota</taxon>
        <taxon>Glomeromycotina</taxon>
        <taxon>Glomeromycetes</taxon>
        <taxon>Diversisporales</taxon>
        <taxon>Gigasporaceae</taxon>
        <taxon>Gigaspora</taxon>
    </lineage>
</organism>
<name>A0ABN7VW31_GIGMA</name>